<name>A0AA40EWK4_9PEZI</name>
<feature type="region of interest" description="Disordered" evidence="2">
    <location>
        <begin position="719"/>
        <end position="781"/>
    </location>
</feature>
<dbReference type="Gene3D" id="1.10.287.1490">
    <property type="match status" value="1"/>
</dbReference>
<feature type="compositionally biased region" description="Polar residues" evidence="2">
    <location>
        <begin position="759"/>
        <end position="781"/>
    </location>
</feature>
<accession>A0AA40EWK4</accession>
<feature type="compositionally biased region" description="Basic and acidic residues" evidence="2">
    <location>
        <begin position="92"/>
        <end position="107"/>
    </location>
</feature>
<feature type="compositionally biased region" description="Basic and acidic residues" evidence="2">
    <location>
        <begin position="32"/>
        <end position="44"/>
    </location>
</feature>
<feature type="compositionally biased region" description="Basic and acidic residues" evidence="2">
    <location>
        <begin position="153"/>
        <end position="165"/>
    </location>
</feature>
<feature type="compositionally biased region" description="Polar residues" evidence="2">
    <location>
        <begin position="445"/>
        <end position="455"/>
    </location>
</feature>
<evidence type="ECO:0000256" key="2">
    <source>
        <dbReference type="SAM" id="MobiDB-lite"/>
    </source>
</evidence>
<comment type="caution">
    <text evidence="3">The sequence shown here is derived from an EMBL/GenBank/DDBJ whole genome shotgun (WGS) entry which is preliminary data.</text>
</comment>
<reference evidence="3" key="1">
    <citation type="submission" date="2023-06" db="EMBL/GenBank/DDBJ databases">
        <title>Genome-scale phylogeny and comparative genomics of the fungal order Sordariales.</title>
        <authorList>
            <consortium name="Lawrence Berkeley National Laboratory"/>
            <person name="Hensen N."/>
            <person name="Bonometti L."/>
            <person name="Westerberg I."/>
            <person name="Brannstrom I.O."/>
            <person name="Guillou S."/>
            <person name="Cros-Aarteil S."/>
            <person name="Calhoun S."/>
            <person name="Haridas S."/>
            <person name="Kuo A."/>
            <person name="Mondo S."/>
            <person name="Pangilinan J."/>
            <person name="Riley R."/>
            <person name="LaButti K."/>
            <person name="Andreopoulos B."/>
            <person name="Lipzen A."/>
            <person name="Chen C."/>
            <person name="Yanf M."/>
            <person name="Daum C."/>
            <person name="Ng V."/>
            <person name="Clum A."/>
            <person name="Steindorff A."/>
            <person name="Ohm R."/>
            <person name="Martin F."/>
            <person name="Silar P."/>
            <person name="Natvig D."/>
            <person name="Lalanne C."/>
            <person name="Gautier V."/>
            <person name="Ament-velasquez S.L."/>
            <person name="Kruys A."/>
            <person name="Hutchinson M.I."/>
            <person name="Powell A.J."/>
            <person name="Barry K."/>
            <person name="Miller A.N."/>
            <person name="Grigoriev I.V."/>
            <person name="Debuchy R."/>
            <person name="Gladieux P."/>
            <person name="Thoren M.H."/>
            <person name="Johannesson H."/>
        </authorList>
    </citation>
    <scope>NUCLEOTIDE SEQUENCE</scope>
    <source>
        <strain evidence="3">SMH3187-1</strain>
    </source>
</reference>
<feature type="coiled-coil region" evidence="1">
    <location>
        <begin position="649"/>
        <end position="711"/>
    </location>
</feature>
<keyword evidence="4" id="KW-1185">Reference proteome</keyword>
<feature type="region of interest" description="Disordered" evidence="2">
    <location>
        <begin position="140"/>
        <end position="173"/>
    </location>
</feature>
<evidence type="ECO:0000313" key="4">
    <source>
        <dbReference type="Proteomes" id="UP001172155"/>
    </source>
</evidence>
<dbReference type="PANTHER" id="PTHR23159:SF60">
    <property type="entry name" value="SPINDLE ASSEMBLY ABNORMAL PROTEIN 4"/>
    <property type="match status" value="1"/>
</dbReference>
<protein>
    <submittedName>
        <fullName evidence="3">Uncharacterized protein</fullName>
    </submittedName>
</protein>
<feature type="region of interest" description="Disordered" evidence="2">
    <location>
        <begin position="424"/>
        <end position="462"/>
    </location>
</feature>
<feature type="compositionally biased region" description="Basic and acidic residues" evidence="2">
    <location>
        <begin position="55"/>
        <end position="74"/>
    </location>
</feature>
<evidence type="ECO:0000256" key="1">
    <source>
        <dbReference type="SAM" id="Coils"/>
    </source>
</evidence>
<dbReference type="PANTHER" id="PTHR23159">
    <property type="entry name" value="CENTROSOMAL PROTEIN 2"/>
    <property type="match status" value="1"/>
</dbReference>
<dbReference type="AlphaFoldDB" id="A0AA40EWK4"/>
<organism evidence="3 4">
    <name type="scientific">Schizothecium vesticola</name>
    <dbReference type="NCBI Taxonomy" id="314040"/>
    <lineage>
        <taxon>Eukaryota</taxon>
        <taxon>Fungi</taxon>
        <taxon>Dikarya</taxon>
        <taxon>Ascomycota</taxon>
        <taxon>Pezizomycotina</taxon>
        <taxon>Sordariomycetes</taxon>
        <taxon>Sordariomycetidae</taxon>
        <taxon>Sordariales</taxon>
        <taxon>Schizotheciaceae</taxon>
        <taxon>Schizothecium</taxon>
    </lineage>
</organism>
<feature type="compositionally biased region" description="Basic and acidic residues" evidence="2">
    <location>
        <begin position="424"/>
        <end position="443"/>
    </location>
</feature>
<proteinExistence type="predicted"/>
<dbReference type="EMBL" id="JAUKUD010000004">
    <property type="protein sequence ID" value="KAK0746888.1"/>
    <property type="molecule type" value="Genomic_DNA"/>
</dbReference>
<sequence>MAAPPVNLPAPFRRPPPLPATSPRGRPTPKRSRSDAGPRDHADDDSFPSNKRRQCSREEYVPGGHGGDDRDAGPRHNQPIDSYRPDDDEEYDPRQYFKGHDNYHSDDGYDEDGNDDAKGLIPVRLGNHRVLPPTGLQIRGGAYVRENGPHPGIKQEPEHYDEPRSPPKPLPLGRPLLDRHSNDIFWNLPSQYHSPFTSLIKALDRFTLDLEYASGPKYADNATYAAYKELRHLAGLTHTLNNKRGPSSTVAEDLRTQVADANERNEILSAEIRALKKDASVVNMKRDREAMARQTSIRNEQTKKTSELAANVERLEREVQAKKEDRARLAAKLEQLEKHALAGKDDKAKLAGAVMRLESEVQAEKDDKARLAESVTRLESEVQAEKDDKAKLVQRIEHWEKEAQVLKGDKARLEAVAEQTAKERHSLATRLDKEIEKAERAQPDVRQNSDTNNPPSRFEVSSLKNTLNQLRERKNMLAGEVAGLRNQTSALTEENGRLREQVRGLTKEGDRLKDGVRVMTREGDSLKDQVCDLMKEKVKLNDHIRNLASEKQGFKCQTLALNESKDELLGKIKNLMGEKDNLAKENSRLNDLVVDLKQSKEVFLAKINTLGKDNKVLAGEKGALGKSNKALDDQVMLLNTRVYSLVEENTGLAGEKETLSKENKNLNDKVLTLTKTKEKYIATVNNLTDERNNLAKLLAQKDLEIQALRTQALSAAQQQAGAMRDMQGPGRLAGAPNGRFGEAGGSAQEPSPYIKQEPRQFQLSTPTTSSGPGFPMSSSRAISIDTLPSPSPGPGGQVQTMSLPAPESSDLAHLSHLLNEGLSFLIRKILEWDLSQNKVVIDFVANIILSRIAADTCRPAVTRAKGHWEVQEPWLTGEAMELQARVRQVANTNSVDEQFMRLCSLVEHLRNPAETPNLLVAAIPTLVASLMKADFSSSSATAMAFLETTRSLPPPSPAVGQAFNTQRAALALMICELCRVLERTLPDAKRSIWKIGSILGPDAQAAAEKLPIGKLADNLSYGPSAHLTKTHLAAECGDRFCILPVPGVEGRPQREIGLLYPGGESREGEAEEGQYFLMIDFAGPALRLVDSSLADTKDTRATKAESLRYDLAISRDEGGREVELFHVAAAPKKVFMFWVNYVQGFK</sequence>
<gene>
    <name evidence="3" type="ORF">B0T18DRAFT_412726</name>
</gene>
<keyword evidence="1" id="KW-0175">Coiled coil</keyword>
<feature type="compositionally biased region" description="Pro residues" evidence="2">
    <location>
        <begin position="1"/>
        <end position="20"/>
    </location>
</feature>
<feature type="region of interest" description="Disordered" evidence="2">
    <location>
        <begin position="1"/>
        <end position="120"/>
    </location>
</feature>
<feature type="coiled-coil region" evidence="1">
    <location>
        <begin position="251"/>
        <end position="416"/>
    </location>
</feature>
<feature type="coiled-coil region" evidence="1">
    <location>
        <begin position="565"/>
        <end position="599"/>
    </location>
</feature>
<dbReference type="Proteomes" id="UP001172155">
    <property type="component" value="Unassembled WGS sequence"/>
</dbReference>
<evidence type="ECO:0000313" key="3">
    <source>
        <dbReference type="EMBL" id="KAK0746888.1"/>
    </source>
</evidence>